<organism evidence="1 2">
    <name type="scientific">Auraticoccus cholistanensis</name>
    <dbReference type="NCBI Taxonomy" id="2656650"/>
    <lineage>
        <taxon>Bacteria</taxon>
        <taxon>Bacillati</taxon>
        <taxon>Actinomycetota</taxon>
        <taxon>Actinomycetes</taxon>
        <taxon>Propionibacteriales</taxon>
        <taxon>Propionibacteriaceae</taxon>
        <taxon>Auraticoccus</taxon>
    </lineage>
</organism>
<sequence>MQTFLPYADFAASARVLDQRRLGKQRVETLQVMRALTVAGYGWRHHPVAKMWRGHRGSLMDYQVAVCAEWVSRGFGDTCLESTLAELALPSLVDPETDELAQWRRGEHRPPWWLGQEAVHRSHRSKLLQKDPAHYGPLFPGTPDDLDYVWPGPDVRPL</sequence>
<evidence type="ECO:0000313" key="1">
    <source>
        <dbReference type="EMBL" id="MVA77469.1"/>
    </source>
</evidence>
<evidence type="ECO:0008006" key="3">
    <source>
        <dbReference type="Google" id="ProtNLM"/>
    </source>
</evidence>
<dbReference type="Proteomes" id="UP000435304">
    <property type="component" value="Unassembled WGS sequence"/>
</dbReference>
<dbReference type="EMBL" id="WPCU01000010">
    <property type="protein sequence ID" value="MVA77469.1"/>
    <property type="molecule type" value="Genomic_DNA"/>
</dbReference>
<dbReference type="InterPro" id="IPR004260">
    <property type="entry name" value="Pyr-dimer_DNA_glycosylase"/>
</dbReference>
<evidence type="ECO:0000313" key="2">
    <source>
        <dbReference type="Proteomes" id="UP000435304"/>
    </source>
</evidence>
<name>A0A6A9V1I4_9ACTN</name>
<accession>A0A6A9V1I4</accession>
<dbReference type="RefSeq" id="WP_331714951.1">
    <property type="nucleotide sequence ID" value="NZ_WPCU01000010.1"/>
</dbReference>
<dbReference type="NCBIfam" id="NF038085">
    <property type="entry name" value="MSMEG_6728_fam"/>
    <property type="match status" value="1"/>
</dbReference>
<dbReference type="Pfam" id="PF03013">
    <property type="entry name" value="Pyr_excise"/>
    <property type="match status" value="1"/>
</dbReference>
<protein>
    <recommendedName>
        <fullName evidence="3">Cytoplasmic protein</fullName>
    </recommendedName>
</protein>
<reference evidence="1 2" key="1">
    <citation type="submission" date="2019-12" db="EMBL/GenBank/DDBJ databases">
        <title>Auraticoccus cholistani sp. nov., an actinomycete isolated from soil of Cholistan desert.</title>
        <authorList>
            <person name="Cheema M.T."/>
        </authorList>
    </citation>
    <scope>NUCLEOTIDE SEQUENCE [LARGE SCALE GENOMIC DNA]</scope>
    <source>
        <strain evidence="1 2">F435</strain>
    </source>
</reference>
<comment type="caution">
    <text evidence="1">The sequence shown here is derived from an EMBL/GenBank/DDBJ whole genome shotgun (WGS) entry which is preliminary data.</text>
</comment>
<gene>
    <name evidence="1" type="ORF">GC722_15790</name>
</gene>
<proteinExistence type="predicted"/>
<dbReference type="AlphaFoldDB" id="A0A6A9V1I4"/>
<keyword evidence="2" id="KW-1185">Reference proteome</keyword>